<keyword evidence="3" id="KW-1185">Reference proteome</keyword>
<accession>A0AAD8UEU7</accession>
<feature type="compositionally biased region" description="Basic and acidic residues" evidence="1">
    <location>
        <begin position="58"/>
        <end position="72"/>
    </location>
</feature>
<name>A0AAD8UEU7_GLOAC</name>
<organism evidence="2 3">
    <name type="scientific">Glomerella acutata</name>
    <name type="common">Colletotrichum acutatum</name>
    <dbReference type="NCBI Taxonomy" id="27357"/>
    <lineage>
        <taxon>Eukaryota</taxon>
        <taxon>Fungi</taxon>
        <taxon>Dikarya</taxon>
        <taxon>Ascomycota</taxon>
        <taxon>Pezizomycotina</taxon>
        <taxon>Sordariomycetes</taxon>
        <taxon>Hypocreomycetidae</taxon>
        <taxon>Glomerellales</taxon>
        <taxon>Glomerellaceae</taxon>
        <taxon>Colletotrichum</taxon>
        <taxon>Colletotrichum acutatum species complex</taxon>
    </lineage>
</organism>
<evidence type="ECO:0000256" key="1">
    <source>
        <dbReference type="SAM" id="MobiDB-lite"/>
    </source>
</evidence>
<reference evidence="2" key="1">
    <citation type="submission" date="2021-12" db="EMBL/GenBank/DDBJ databases">
        <title>Comparative genomics, transcriptomics and evolutionary studies reveal genomic signatures of adaptation to plant cell wall in hemibiotrophic fungi.</title>
        <authorList>
            <consortium name="DOE Joint Genome Institute"/>
            <person name="Baroncelli R."/>
            <person name="Diaz J.F."/>
            <person name="Benocci T."/>
            <person name="Peng M."/>
            <person name="Battaglia E."/>
            <person name="Haridas S."/>
            <person name="Andreopoulos W."/>
            <person name="Labutti K."/>
            <person name="Pangilinan J."/>
            <person name="Floch G.L."/>
            <person name="Makela M.R."/>
            <person name="Henrissat B."/>
            <person name="Grigoriev I.V."/>
            <person name="Crouch J.A."/>
            <person name="De Vries R.P."/>
            <person name="Sukno S.A."/>
            <person name="Thon M.R."/>
        </authorList>
    </citation>
    <scope>NUCLEOTIDE SEQUENCE</scope>
    <source>
        <strain evidence="2">CBS 112980</strain>
    </source>
</reference>
<gene>
    <name evidence="2" type="ORF">BDZ83DRAFT_627632</name>
</gene>
<dbReference type="EMBL" id="JAHMHS010000072">
    <property type="protein sequence ID" value="KAK1722912.1"/>
    <property type="molecule type" value="Genomic_DNA"/>
</dbReference>
<protein>
    <submittedName>
        <fullName evidence="2">Uncharacterized protein</fullName>
    </submittedName>
</protein>
<sequence>MKCVAKRKQHLINTIAVKVVKDIKALEPMNQGSTAQSYASVATIASIRAMNPRSLKAHVDRAIKQRSTERHGGPPPICRGLGKPHRQESRSADPNLRSAGVWHEDQLNEHGSLYGNERRPG</sequence>
<evidence type="ECO:0000313" key="2">
    <source>
        <dbReference type="EMBL" id="KAK1722912.1"/>
    </source>
</evidence>
<evidence type="ECO:0000313" key="3">
    <source>
        <dbReference type="Proteomes" id="UP001244207"/>
    </source>
</evidence>
<proteinExistence type="predicted"/>
<dbReference type="AlphaFoldDB" id="A0AAD8UEU7"/>
<feature type="region of interest" description="Disordered" evidence="1">
    <location>
        <begin position="58"/>
        <end position="121"/>
    </location>
</feature>
<dbReference type="Proteomes" id="UP001244207">
    <property type="component" value="Unassembled WGS sequence"/>
</dbReference>
<comment type="caution">
    <text evidence="2">The sequence shown here is derived from an EMBL/GenBank/DDBJ whole genome shotgun (WGS) entry which is preliminary data.</text>
</comment>
<dbReference type="GeneID" id="85392547"/>
<dbReference type="RefSeq" id="XP_060362967.1">
    <property type="nucleotide sequence ID" value="XM_060508648.1"/>
</dbReference>